<comment type="caution">
    <text evidence="3">The sequence shown here is derived from an EMBL/GenBank/DDBJ whole genome shotgun (WGS) entry which is preliminary data.</text>
</comment>
<keyword evidence="4" id="KW-1185">Reference proteome</keyword>
<evidence type="ECO:0000313" key="4">
    <source>
        <dbReference type="Proteomes" id="UP001175001"/>
    </source>
</evidence>
<evidence type="ECO:0000313" key="3">
    <source>
        <dbReference type="EMBL" id="KAK0653222.1"/>
    </source>
</evidence>
<dbReference type="EMBL" id="JAUJDW010000029">
    <property type="protein sequence ID" value="KAK0653222.1"/>
    <property type="molecule type" value="Genomic_DNA"/>
</dbReference>
<feature type="region of interest" description="Disordered" evidence="1">
    <location>
        <begin position="124"/>
        <end position="298"/>
    </location>
</feature>
<evidence type="ECO:0000259" key="2">
    <source>
        <dbReference type="Pfam" id="PF08550"/>
    </source>
</evidence>
<proteinExistence type="predicted"/>
<dbReference type="Proteomes" id="UP001175001">
    <property type="component" value="Unassembled WGS sequence"/>
</dbReference>
<feature type="region of interest" description="Disordered" evidence="1">
    <location>
        <begin position="400"/>
        <end position="424"/>
    </location>
</feature>
<protein>
    <submittedName>
        <fullName evidence="3">Nitrogen regulatory protein areA</fullName>
    </submittedName>
</protein>
<sequence>MAATTHFGQASYSYGNELSLMSDSPSNIPSLTPASTLGSNYDTSSPSHDHACDDVLEDTVFPELKNNEESDVQELQKEDPIGIDMWKFYRKQSNVPDAERMQNMTWRMMAINLRKVQRKRESSHAAVGRVRAPAAEHWSPTTARQQTTAASQINTHQRRIAIPRKGSVGKASWIAPPGDTRMDDVKFEDPSSTYQFDFTPDFSQNMPPPDRRPAHFQTPSTYSLLNGPRGKIQVPDGFKHEPDAASGTHTRHVSLGGAGYSDSSNSPFGIKSDFTNLQPTPGGSSNVTPWDPGWAEEAFGGQSLYDTPPEIKKEEIDLFPENWIAHDAAQHGFGSQTSAVLNQHATAQSLSQWQQFEDSHFAELSGQKPQFGSQPGQYGQMFTTSSFGLGDSNINAQSSIEPQAGYWGHASSSETTARKRRKGR</sequence>
<organism evidence="3 4">
    <name type="scientific">Lasiodiplodia hormozganensis</name>
    <dbReference type="NCBI Taxonomy" id="869390"/>
    <lineage>
        <taxon>Eukaryota</taxon>
        <taxon>Fungi</taxon>
        <taxon>Dikarya</taxon>
        <taxon>Ascomycota</taxon>
        <taxon>Pezizomycotina</taxon>
        <taxon>Dothideomycetes</taxon>
        <taxon>Dothideomycetes incertae sedis</taxon>
        <taxon>Botryosphaeriales</taxon>
        <taxon>Botryosphaeriaceae</taxon>
        <taxon>Lasiodiplodia</taxon>
    </lineage>
</organism>
<feature type="domain" description="Nitrogen regulatory protein areA GATA-like" evidence="2">
    <location>
        <begin position="85"/>
        <end position="110"/>
    </location>
</feature>
<feature type="compositionally biased region" description="Basic and acidic residues" evidence="1">
    <location>
        <begin position="180"/>
        <end position="189"/>
    </location>
</feature>
<name>A0AA39YIF6_9PEZI</name>
<gene>
    <name evidence="3" type="primary">areA_0</name>
    <name evidence="3" type="ORF">DIS24_g6289</name>
</gene>
<dbReference type="InterPro" id="IPR013860">
    <property type="entry name" value="AreA_GATA"/>
</dbReference>
<dbReference type="Pfam" id="PF08550">
    <property type="entry name" value="GATA_AreA"/>
    <property type="match status" value="1"/>
</dbReference>
<accession>A0AA39YIF6</accession>
<reference evidence="3" key="1">
    <citation type="submission" date="2023-06" db="EMBL/GenBank/DDBJ databases">
        <title>Multi-omics analyses reveal the molecular pathogenesis toolkit of Lasiodiplodia hormozganensis, a cross-kingdom pathogen.</title>
        <authorList>
            <person name="Felix C."/>
            <person name="Meneses R."/>
            <person name="Goncalves M.F.M."/>
            <person name="Tilleman L."/>
            <person name="Duarte A.S."/>
            <person name="Jorrin-Novo J.V."/>
            <person name="Van De Peer Y."/>
            <person name="Deforce D."/>
            <person name="Van Nieuwerburgh F."/>
            <person name="Esteves A.C."/>
            <person name="Alves A."/>
        </authorList>
    </citation>
    <scope>NUCLEOTIDE SEQUENCE</scope>
    <source>
        <strain evidence="3">CBS 339.90</strain>
    </source>
</reference>
<dbReference type="AlphaFoldDB" id="A0AA39YIF6"/>
<evidence type="ECO:0000256" key="1">
    <source>
        <dbReference type="SAM" id="MobiDB-lite"/>
    </source>
</evidence>
<feature type="region of interest" description="Disordered" evidence="1">
    <location>
        <begin position="22"/>
        <end position="51"/>
    </location>
</feature>
<feature type="compositionally biased region" description="Low complexity" evidence="1">
    <location>
        <begin position="141"/>
        <end position="152"/>
    </location>
</feature>
<feature type="compositionally biased region" description="Polar residues" evidence="1">
    <location>
        <begin position="22"/>
        <end position="46"/>
    </location>
</feature>
<feature type="compositionally biased region" description="Polar residues" evidence="1">
    <location>
        <begin position="190"/>
        <end position="205"/>
    </location>
</feature>
<feature type="compositionally biased region" description="Polar residues" evidence="1">
    <location>
        <begin position="261"/>
        <end position="288"/>
    </location>
</feature>